<accession>A0A7J0CT46</accession>
<organism evidence="6 7">
    <name type="scientific">Streptomyces microflavus</name>
    <name type="common">Streptomyces lipmanii</name>
    <dbReference type="NCBI Taxonomy" id="1919"/>
    <lineage>
        <taxon>Bacteria</taxon>
        <taxon>Bacillati</taxon>
        <taxon>Actinomycetota</taxon>
        <taxon>Actinomycetes</taxon>
        <taxon>Kitasatosporales</taxon>
        <taxon>Streptomycetaceae</taxon>
        <taxon>Streptomyces</taxon>
    </lineage>
</organism>
<dbReference type="InterPro" id="IPR027417">
    <property type="entry name" value="P-loop_NTPase"/>
</dbReference>
<feature type="transmembrane region" description="Helical" evidence="4">
    <location>
        <begin position="205"/>
        <end position="228"/>
    </location>
</feature>
<keyword evidence="4" id="KW-0472">Membrane</keyword>
<dbReference type="PANTHER" id="PTHR43335">
    <property type="entry name" value="ABC TRANSPORTER, ATP-BINDING PROTEIN"/>
    <property type="match status" value="1"/>
</dbReference>
<keyword evidence="4" id="KW-1133">Transmembrane helix</keyword>
<feature type="compositionally biased region" description="Gly residues" evidence="3">
    <location>
        <begin position="274"/>
        <end position="285"/>
    </location>
</feature>
<dbReference type="GO" id="GO:0016887">
    <property type="term" value="F:ATP hydrolysis activity"/>
    <property type="evidence" value="ECO:0007669"/>
    <property type="project" value="InterPro"/>
</dbReference>
<dbReference type="InterPro" id="IPR003959">
    <property type="entry name" value="ATPase_AAA_core"/>
</dbReference>
<dbReference type="PANTHER" id="PTHR43335:SF4">
    <property type="entry name" value="ABC TRANSPORTER, ATP-BINDING PROTEIN"/>
    <property type="match status" value="1"/>
</dbReference>
<comment type="similarity">
    <text evidence="1">Belongs to the ABC transporter superfamily.</text>
</comment>
<feature type="transmembrane region" description="Helical" evidence="4">
    <location>
        <begin position="363"/>
        <end position="383"/>
    </location>
</feature>
<proteinExistence type="inferred from homology"/>
<dbReference type="AlphaFoldDB" id="A0A7J0CT46"/>
<feature type="region of interest" description="Disordered" evidence="3">
    <location>
        <begin position="111"/>
        <end position="149"/>
    </location>
</feature>
<keyword evidence="4" id="KW-0812">Transmembrane</keyword>
<evidence type="ECO:0000313" key="7">
    <source>
        <dbReference type="Proteomes" id="UP000498740"/>
    </source>
</evidence>
<feature type="transmembrane region" description="Helical" evidence="4">
    <location>
        <begin position="172"/>
        <end position="193"/>
    </location>
</feature>
<keyword evidence="2" id="KW-0813">Transport</keyword>
<comment type="caution">
    <text evidence="6">The sequence shown here is derived from an EMBL/GenBank/DDBJ whole genome shotgun (WGS) entry which is preliminary data.</text>
</comment>
<reference evidence="6 7" key="1">
    <citation type="submission" date="2020-05" db="EMBL/GenBank/DDBJ databases">
        <title>Whole genome shotgun sequence of Streptomyces microflavus NBRC 13062.</title>
        <authorList>
            <person name="Komaki H."/>
            <person name="Tamura T."/>
        </authorList>
    </citation>
    <scope>NUCLEOTIDE SEQUENCE [LARGE SCALE GENOMIC DNA]</scope>
    <source>
        <strain evidence="6 7">NBRC 13062</strain>
    </source>
</reference>
<sequence length="491" mass="52086">MGQRLGIAAALLGDPATVILDEPVNGLDPEGVLWLRTLLRSLAAEGRTVLVSSHLMTEMALTADHLHELRIRGAEAAHIGTVAAAYGITLHELTPQTVSLEEAFMDLTQDAADHRSQPRQPGTPPTSPEPQHDHHIAHPAPAPTRQAPPYRITPARVLRSEWHKLLSLRSTWTTLATAAALVLGVGLIMGGTYTTGGGDADVDTVVLTLYGSLLGQLCVIVLGILVTAGEYATGMIRSSLTAVPTRFPPGRRPSAPPPRSRAQQPPALPCWPGACGGGDTGGGRSGPTPPSRLTDPIPPDAPQENAQVTDHPTDANLHVDVDAHTAPPTQAAPSGPGPDAAPLTRAVRSGLDRLRALDRRRPLAWDTAVTAFWAVAAVLDYTSGGWRNVAHDVTAPEPLVLLMSLCFSLPLLLRRKYPMAVLPLMAPVSLVNVWTGAVVQAALHQLIPAFQIALRLPLRRLEAAGLVLCAPVVAGPTRIPDIWDRQLVSYL</sequence>
<feature type="transmembrane region" description="Helical" evidence="4">
    <location>
        <begin position="395"/>
        <end position="413"/>
    </location>
</feature>
<dbReference type="Pfam" id="PF13304">
    <property type="entry name" value="AAA_21"/>
    <property type="match status" value="1"/>
</dbReference>
<feature type="region of interest" description="Disordered" evidence="3">
    <location>
        <begin position="242"/>
        <end position="309"/>
    </location>
</feature>
<gene>
    <name evidence="6" type="ORF">Smic_42420</name>
</gene>
<evidence type="ECO:0000256" key="4">
    <source>
        <dbReference type="SAM" id="Phobius"/>
    </source>
</evidence>
<protein>
    <recommendedName>
        <fullName evidence="5">ATPase AAA-type core domain-containing protein</fullName>
    </recommendedName>
</protein>
<feature type="domain" description="ATPase AAA-type core" evidence="5">
    <location>
        <begin position="3"/>
        <end position="57"/>
    </location>
</feature>
<evidence type="ECO:0000313" key="6">
    <source>
        <dbReference type="EMBL" id="GFN05686.1"/>
    </source>
</evidence>
<dbReference type="Gene3D" id="3.40.50.300">
    <property type="entry name" value="P-loop containing nucleotide triphosphate hydrolases"/>
    <property type="match status" value="1"/>
</dbReference>
<dbReference type="Proteomes" id="UP000498740">
    <property type="component" value="Unassembled WGS sequence"/>
</dbReference>
<evidence type="ECO:0000259" key="5">
    <source>
        <dbReference type="Pfam" id="PF13304"/>
    </source>
</evidence>
<evidence type="ECO:0000256" key="2">
    <source>
        <dbReference type="ARBA" id="ARBA00022448"/>
    </source>
</evidence>
<name>A0A7J0CT46_STRMI</name>
<dbReference type="GO" id="GO:0005524">
    <property type="term" value="F:ATP binding"/>
    <property type="evidence" value="ECO:0007669"/>
    <property type="project" value="InterPro"/>
</dbReference>
<dbReference type="EMBL" id="BLWD01000001">
    <property type="protein sequence ID" value="GFN05686.1"/>
    <property type="molecule type" value="Genomic_DNA"/>
</dbReference>
<feature type="compositionally biased region" description="Pro residues" evidence="3">
    <location>
        <begin position="246"/>
        <end position="259"/>
    </location>
</feature>
<evidence type="ECO:0000256" key="3">
    <source>
        <dbReference type="SAM" id="MobiDB-lite"/>
    </source>
</evidence>
<evidence type="ECO:0000256" key="1">
    <source>
        <dbReference type="ARBA" id="ARBA00005417"/>
    </source>
</evidence>
<dbReference type="SUPFAM" id="SSF52540">
    <property type="entry name" value="P-loop containing nucleoside triphosphate hydrolases"/>
    <property type="match status" value="1"/>
</dbReference>
<feature type="transmembrane region" description="Helical" evidence="4">
    <location>
        <begin position="420"/>
        <end position="443"/>
    </location>
</feature>